<evidence type="ECO:0000256" key="4">
    <source>
        <dbReference type="ARBA" id="ARBA00023136"/>
    </source>
</evidence>
<dbReference type="EMBL" id="PVEP01000001">
    <property type="protein sequence ID" value="PQV58622.1"/>
    <property type="molecule type" value="Genomic_DNA"/>
</dbReference>
<proteinExistence type="predicted"/>
<dbReference type="InterPro" id="IPR050932">
    <property type="entry name" value="TM2D1-3-like"/>
</dbReference>
<dbReference type="AlphaFoldDB" id="A0A2S8SD10"/>
<keyword evidence="3 5" id="KW-1133">Transmembrane helix</keyword>
<sequence>MALSTEQQMLVEQRLANDKKSTLVAYLLWFFFGGLGAHRFYLGRTGSAIAMLALAVVGVLTFAIIIGIPLLIAVGIWALVDAFLIPGMIEQLTREARAQITAEISATSGGV</sequence>
<feature type="transmembrane region" description="Helical" evidence="5">
    <location>
        <begin position="48"/>
        <end position="80"/>
    </location>
</feature>
<feature type="transmembrane region" description="Helical" evidence="5">
    <location>
        <begin position="23"/>
        <end position="42"/>
    </location>
</feature>
<dbReference type="GO" id="GO:0016020">
    <property type="term" value="C:membrane"/>
    <property type="evidence" value="ECO:0007669"/>
    <property type="project" value="UniProtKB-SubCell"/>
</dbReference>
<accession>A0A2S8SD10</accession>
<keyword evidence="4 5" id="KW-0472">Membrane</keyword>
<feature type="domain" description="TM2" evidence="6">
    <location>
        <begin position="19"/>
        <end position="68"/>
    </location>
</feature>
<evidence type="ECO:0000256" key="2">
    <source>
        <dbReference type="ARBA" id="ARBA00022692"/>
    </source>
</evidence>
<evidence type="ECO:0000256" key="5">
    <source>
        <dbReference type="SAM" id="Phobius"/>
    </source>
</evidence>
<evidence type="ECO:0000256" key="1">
    <source>
        <dbReference type="ARBA" id="ARBA00004141"/>
    </source>
</evidence>
<keyword evidence="2 5" id="KW-0812">Transmembrane</keyword>
<organism evidence="7 8">
    <name type="scientific">Albidovulum denitrificans</name>
    <dbReference type="NCBI Taxonomy" id="404881"/>
    <lineage>
        <taxon>Bacteria</taxon>
        <taxon>Pseudomonadati</taxon>
        <taxon>Pseudomonadota</taxon>
        <taxon>Alphaproteobacteria</taxon>
        <taxon>Rhodobacterales</taxon>
        <taxon>Paracoccaceae</taxon>
        <taxon>Albidovulum</taxon>
    </lineage>
</organism>
<keyword evidence="8" id="KW-1185">Reference proteome</keyword>
<dbReference type="PANTHER" id="PTHR21016">
    <property type="entry name" value="BETA-AMYLOID BINDING PROTEIN-RELATED"/>
    <property type="match status" value="1"/>
</dbReference>
<dbReference type="PANTHER" id="PTHR21016:SF25">
    <property type="entry name" value="TM2 DOMAIN-CONTAINING PROTEIN DDB_G0277895-RELATED"/>
    <property type="match status" value="1"/>
</dbReference>
<name>A0A2S8SD10_9RHOB</name>
<dbReference type="Proteomes" id="UP000238338">
    <property type="component" value="Unassembled WGS sequence"/>
</dbReference>
<evidence type="ECO:0000259" key="6">
    <source>
        <dbReference type="Pfam" id="PF05154"/>
    </source>
</evidence>
<gene>
    <name evidence="7" type="ORF">LX70_00434</name>
</gene>
<protein>
    <submittedName>
        <fullName evidence="7">TM2 domain-containing membrane protein YozV</fullName>
    </submittedName>
</protein>
<dbReference type="InterPro" id="IPR007829">
    <property type="entry name" value="TM2"/>
</dbReference>
<comment type="subcellular location">
    <subcellularLocation>
        <location evidence="1">Membrane</location>
        <topology evidence="1">Multi-pass membrane protein</topology>
    </subcellularLocation>
</comment>
<dbReference type="Pfam" id="PF05154">
    <property type="entry name" value="TM2"/>
    <property type="match status" value="1"/>
</dbReference>
<evidence type="ECO:0000313" key="8">
    <source>
        <dbReference type="Proteomes" id="UP000238338"/>
    </source>
</evidence>
<evidence type="ECO:0000313" key="7">
    <source>
        <dbReference type="EMBL" id="PQV58622.1"/>
    </source>
</evidence>
<reference evidence="7 8" key="1">
    <citation type="submission" date="2018-02" db="EMBL/GenBank/DDBJ databases">
        <title>Genomic Encyclopedia of Archaeal and Bacterial Type Strains, Phase II (KMG-II): from individual species to whole genera.</title>
        <authorList>
            <person name="Goeker M."/>
        </authorList>
    </citation>
    <scope>NUCLEOTIDE SEQUENCE [LARGE SCALE GENOMIC DNA]</scope>
    <source>
        <strain evidence="7 8">DSM 18921</strain>
    </source>
</reference>
<evidence type="ECO:0000256" key="3">
    <source>
        <dbReference type="ARBA" id="ARBA00022989"/>
    </source>
</evidence>
<comment type="caution">
    <text evidence="7">The sequence shown here is derived from an EMBL/GenBank/DDBJ whole genome shotgun (WGS) entry which is preliminary data.</text>
</comment>